<reference evidence="2" key="1">
    <citation type="submission" date="2020-08" db="EMBL/GenBank/DDBJ databases">
        <title>Genome public.</title>
        <authorList>
            <person name="Liu C."/>
            <person name="Sun Q."/>
        </authorList>
    </citation>
    <scope>NUCLEOTIDE SEQUENCE</scope>
    <source>
        <strain evidence="2">NSJ-12</strain>
    </source>
</reference>
<dbReference type="Proteomes" id="UP000655830">
    <property type="component" value="Unassembled WGS sequence"/>
</dbReference>
<dbReference type="RefSeq" id="WP_249332893.1">
    <property type="nucleotide sequence ID" value="NZ_JACRSY010000015.1"/>
</dbReference>
<evidence type="ECO:0000313" key="3">
    <source>
        <dbReference type="Proteomes" id="UP000655830"/>
    </source>
</evidence>
<gene>
    <name evidence="2" type="ORF">H8718_10725</name>
</gene>
<dbReference type="InterPro" id="IPR010985">
    <property type="entry name" value="Ribbon_hlx_hlx"/>
</dbReference>
<dbReference type="GO" id="GO:0006355">
    <property type="term" value="P:regulation of DNA-templated transcription"/>
    <property type="evidence" value="ECO:0007669"/>
    <property type="project" value="InterPro"/>
</dbReference>
<sequence length="62" mass="7165">MPRGNTRPVKRKHFSTSVDISLLDTLEELSQETRINKSKLVDEALELLFEKHDKPIVETTTE</sequence>
<evidence type="ECO:0000259" key="1">
    <source>
        <dbReference type="Pfam" id="PF12651"/>
    </source>
</evidence>
<dbReference type="Pfam" id="PF12651">
    <property type="entry name" value="RHH_3"/>
    <property type="match status" value="1"/>
</dbReference>
<protein>
    <submittedName>
        <fullName evidence="2">Ribbon-helix-helix domain-containing protein</fullName>
    </submittedName>
</protein>
<dbReference type="EMBL" id="JACRSY010000015">
    <property type="protein sequence ID" value="MBC8579997.1"/>
    <property type="molecule type" value="Genomic_DNA"/>
</dbReference>
<comment type="caution">
    <text evidence="2">The sequence shown here is derived from an EMBL/GenBank/DDBJ whole genome shotgun (WGS) entry which is preliminary data.</text>
</comment>
<accession>A0A926IDQ8</accession>
<dbReference type="SUPFAM" id="SSF47598">
    <property type="entry name" value="Ribbon-helix-helix"/>
    <property type="match status" value="1"/>
</dbReference>
<feature type="domain" description="Predicted DNA-binding protein ribbon-helix-helix" evidence="1">
    <location>
        <begin position="10"/>
        <end position="52"/>
    </location>
</feature>
<evidence type="ECO:0000313" key="2">
    <source>
        <dbReference type="EMBL" id="MBC8579997.1"/>
    </source>
</evidence>
<name>A0A926IDQ8_9FIRM</name>
<dbReference type="InterPro" id="IPR038733">
    <property type="entry name" value="Predicted_DNA_bind_prot_RHH"/>
</dbReference>
<organism evidence="2 3">
    <name type="scientific">Zhenhengia yiwuensis</name>
    <dbReference type="NCBI Taxonomy" id="2763666"/>
    <lineage>
        <taxon>Bacteria</taxon>
        <taxon>Bacillati</taxon>
        <taxon>Bacillota</taxon>
        <taxon>Clostridia</taxon>
        <taxon>Lachnospirales</taxon>
        <taxon>Lachnospiraceae</taxon>
        <taxon>Zhenhengia</taxon>
    </lineage>
</organism>
<dbReference type="AlphaFoldDB" id="A0A926IDQ8"/>
<proteinExistence type="predicted"/>
<keyword evidence="3" id="KW-1185">Reference proteome</keyword>